<dbReference type="EMBL" id="JBEPLY010000011">
    <property type="protein sequence ID" value="MET3601060.1"/>
    <property type="molecule type" value="Genomic_DNA"/>
</dbReference>
<sequence length="66" mass="7458">MTVYVRILLYIVSGWMVSSGLINEEVKRIITTDPAVADGVQAVLAGLLTTATVYWWRLARRFGWKT</sequence>
<feature type="transmembrane region" description="Helical" evidence="1">
    <location>
        <begin position="7"/>
        <end position="23"/>
    </location>
</feature>
<proteinExistence type="predicted"/>
<dbReference type="Proteomes" id="UP001549164">
    <property type="component" value="Unassembled WGS sequence"/>
</dbReference>
<gene>
    <name evidence="2" type="ORF">ABID12_003011</name>
</gene>
<evidence type="ECO:0000256" key="1">
    <source>
        <dbReference type="SAM" id="Phobius"/>
    </source>
</evidence>
<keyword evidence="1" id="KW-1133">Transmembrane helix</keyword>
<accession>A0ABV2IDR2</accession>
<keyword evidence="1" id="KW-0812">Transmembrane</keyword>
<protein>
    <submittedName>
        <fullName evidence="2">Uncharacterized protein</fullName>
    </submittedName>
</protein>
<evidence type="ECO:0000313" key="2">
    <source>
        <dbReference type="EMBL" id="MET3601060.1"/>
    </source>
</evidence>
<evidence type="ECO:0000313" key="3">
    <source>
        <dbReference type="Proteomes" id="UP001549164"/>
    </source>
</evidence>
<feature type="transmembrane region" description="Helical" evidence="1">
    <location>
        <begin position="35"/>
        <end position="56"/>
    </location>
</feature>
<comment type="caution">
    <text evidence="2">The sequence shown here is derived from an EMBL/GenBank/DDBJ whole genome shotgun (WGS) entry which is preliminary data.</text>
</comment>
<name>A0ABV2IDR2_9HYPH</name>
<organism evidence="2 3">
    <name type="scientific">Martelella mangrovi</name>
    <dbReference type="NCBI Taxonomy" id="1397477"/>
    <lineage>
        <taxon>Bacteria</taxon>
        <taxon>Pseudomonadati</taxon>
        <taxon>Pseudomonadota</taxon>
        <taxon>Alphaproteobacteria</taxon>
        <taxon>Hyphomicrobiales</taxon>
        <taxon>Aurantimonadaceae</taxon>
        <taxon>Martelella</taxon>
    </lineage>
</organism>
<dbReference type="RefSeq" id="WP_354434924.1">
    <property type="nucleotide sequence ID" value="NZ_JBEPLY010000011.1"/>
</dbReference>
<reference evidence="2 3" key="1">
    <citation type="submission" date="2024-06" db="EMBL/GenBank/DDBJ databases">
        <title>Genomic Encyclopedia of Type Strains, Phase IV (KMG-IV): sequencing the most valuable type-strain genomes for metagenomic binning, comparative biology and taxonomic classification.</title>
        <authorList>
            <person name="Goeker M."/>
        </authorList>
    </citation>
    <scope>NUCLEOTIDE SEQUENCE [LARGE SCALE GENOMIC DNA]</scope>
    <source>
        <strain evidence="2 3">DSM 28102</strain>
    </source>
</reference>
<keyword evidence="3" id="KW-1185">Reference proteome</keyword>
<keyword evidence="1" id="KW-0472">Membrane</keyword>